<dbReference type="SUPFAM" id="SSF50022">
    <property type="entry name" value="ISP domain"/>
    <property type="match status" value="1"/>
</dbReference>
<sequence length="150" mass="16703">MKKNIFFIAFIFTLLGCGSDESFDNNPYLATPSFKYAINLELPKYANINNPGSAIYVNEPYVGISGVFVYNYGGGSFTAWEAACPNHIPDNDCRRMDLSSPIVTCPCDDYKYDLLTGGALADQEDDKKYYPLQAYHVRYSASTNVITISN</sequence>
<organism evidence="1 2">
    <name type="scientific">Galbibacter marinus</name>
    <dbReference type="NCBI Taxonomy" id="555500"/>
    <lineage>
        <taxon>Bacteria</taxon>
        <taxon>Pseudomonadati</taxon>
        <taxon>Bacteroidota</taxon>
        <taxon>Flavobacteriia</taxon>
        <taxon>Flavobacteriales</taxon>
        <taxon>Flavobacteriaceae</taxon>
        <taxon>Galbibacter</taxon>
    </lineage>
</organism>
<evidence type="ECO:0008006" key="3">
    <source>
        <dbReference type="Google" id="ProtNLM"/>
    </source>
</evidence>
<dbReference type="RefSeq" id="WP_008989885.1">
    <property type="nucleotide sequence ID" value="NZ_AMSG01000001.1"/>
</dbReference>
<dbReference type="AlphaFoldDB" id="K2PV36"/>
<comment type="caution">
    <text evidence="1">The sequence shown here is derived from an EMBL/GenBank/DDBJ whole genome shotgun (WGS) entry which is preliminary data.</text>
</comment>
<dbReference type="GO" id="GO:0051537">
    <property type="term" value="F:2 iron, 2 sulfur cluster binding"/>
    <property type="evidence" value="ECO:0007669"/>
    <property type="project" value="InterPro"/>
</dbReference>
<dbReference type="EMBL" id="AMSG01000001">
    <property type="protein sequence ID" value="EKF56555.1"/>
    <property type="molecule type" value="Genomic_DNA"/>
</dbReference>
<dbReference type="InterPro" id="IPR036922">
    <property type="entry name" value="Rieske_2Fe-2S_sf"/>
</dbReference>
<dbReference type="eggNOG" id="COG2146">
    <property type="taxonomic scope" value="Bacteria"/>
</dbReference>
<dbReference type="PROSITE" id="PS51257">
    <property type="entry name" value="PROKAR_LIPOPROTEIN"/>
    <property type="match status" value="1"/>
</dbReference>
<evidence type="ECO:0000313" key="1">
    <source>
        <dbReference type="EMBL" id="EKF56555.1"/>
    </source>
</evidence>
<dbReference type="Gene3D" id="2.102.10.10">
    <property type="entry name" value="Rieske [2Fe-2S] iron-sulphur domain"/>
    <property type="match status" value="1"/>
</dbReference>
<reference evidence="1 2" key="1">
    <citation type="journal article" date="2012" name="J. Bacteriol.">
        <title>Genome Sequence of Galbibacter marinum Type Strain ck-I2-15.</title>
        <authorList>
            <person name="Lai Q."/>
            <person name="Li C."/>
            <person name="Shao Z."/>
        </authorList>
    </citation>
    <scope>NUCLEOTIDE SEQUENCE [LARGE SCALE GENOMIC DNA]</scope>
    <source>
        <strain evidence="2">ck-I2-15</strain>
    </source>
</reference>
<name>K2PV36_9FLAO</name>
<protein>
    <recommendedName>
        <fullName evidence="3">Rieske domain-containing protein</fullName>
    </recommendedName>
</protein>
<evidence type="ECO:0000313" key="2">
    <source>
        <dbReference type="Proteomes" id="UP000007364"/>
    </source>
</evidence>
<dbReference type="OrthoDB" id="1201186at2"/>
<accession>K2PV36</accession>
<gene>
    <name evidence="1" type="ORF">I215_00035</name>
</gene>
<proteinExistence type="predicted"/>
<dbReference type="Proteomes" id="UP000007364">
    <property type="component" value="Unassembled WGS sequence"/>
</dbReference>
<keyword evidence="2" id="KW-1185">Reference proteome</keyword>
<dbReference type="STRING" id="555500.I215_00035"/>